<organism evidence="1 2">
    <name type="scientific">Butyricimonas hominis</name>
    <dbReference type="NCBI Taxonomy" id="2763032"/>
    <lineage>
        <taxon>Bacteria</taxon>
        <taxon>Pseudomonadati</taxon>
        <taxon>Bacteroidota</taxon>
        <taxon>Bacteroidia</taxon>
        <taxon>Bacteroidales</taxon>
        <taxon>Odoribacteraceae</taxon>
        <taxon>Butyricimonas</taxon>
    </lineage>
</organism>
<name>A0ABR7D262_9BACT</name>
<evidence type="ECO:0000313" key="2">
    <source>
        <dbReference type="Proteomes" id="UP000646484"/>
    </source>
</evidence>
<protein>
    <submittedName>
        <fullName evidence="1">Uncharacterized protein</fullName>
    </submittedName>
</protein>
<keyword evidence="2" id="KW-1185">Reference proteome</keyword>
<comment type="caution">
    <text evidence="1">The sequence shown here is derived from an EMBL/GenBank/DDBJ whole genome shotgun (WGS) entry which is preliminary data.</text>
</comment>
<evidence type="ECO:0000313" key="1">
    <source>
        <dbReference type="EMBL" id="MBC5621595.1"/>
    </source>
</evidence>
<dbReference type="Proteomes" id="UP000646484">
    <property type="component" value="Unassembled WGS sequence"/>
</dbReference>
<reference evidence="1 2" key="1">
    <citation type="submission" date="2020-08" db="EMBL/GenBank/DDBJ databases">
        <title>Genome public.</title>
        <authorList>
            <person name="Liu C."/>
            <person name="Sun Q."/>
        </authorList>
    </citation>
    <scope>NUCLEOTIDE SEQUENCE [LARGE SCALE GENOMIC DNA]</scope>
    <source>
        <strain evidence="1 2">NSJ-56</strain>
    </source>
</reference>
<gene>
    <name evidence="1" type="ORF">H8S64_10840</name>
</gene>
<dbReference type="RefSeq" id="WP_186976069.1">
    <property type="nucleotide sequence ID" value="NZ_JACOOH010000004.1"/>
</dbReference>
<sequence>MKESKIILFVFLACFSITVPIEVSGQSIVIIGQDSFEMYSNPLKAKQILHDKVYERIPEGDYIRDMPPYVAWWRLQNDSLFLDRIVDCYSTVRSDNHKTVLMDIEGIFDAYLQDGKIFASWYSGELDVAGGECIYQAGMGFRSDYEDQWIYRVENGCVASKTTYRNERRETALSDNIVSLIETLFNGDRFPELADNYVIAKVQVIPRPDGSIDSLGLAIRVVADKSSISQVRDDDGQWIENDFSNPYIQELKECVLLVPAWDYVKLRGQVHPMPGCELRIWEGKGCKDVCSNSFDNWAFIDTLSANGKTYKLKNTPLQYDMNLYARIRSRLRDEFIPSCLRGYTANWEIRDGKLYLISIRGAKSRQPLPLDVIFPGNNGNPIEATWYTGELYLSTGNDLERGNSARRNTSYKVKKGKIIK</sequence>
<accession>A0ABR7D262</accession>
<proteinExistence type="predicted"/>
<dbReference type="EMBL" id="JACOOH010000004">
    <property type="protein sequence ID" value="MBC5621595.1"/>
    <property type="molecule type" value="Genomic_DNA"/>
</dbReference>